<dbReference type="SUPFAM" id="SSF100950">
    <property type="entry name" value="NagB/RpiA/CoA transferase-like"/>
    <property type="match status" value="1"/>
</dbReference>
<organism evidence="1 2">
    <name type="scientific">Geoglobus acetivorans</name>
    <dbReference type="NCBI Taxonomy" id="565033"/>
    <lineage>
        <taxon>Archaea</taxon>
        <taxon>Methanobacteriati</taxon>
        <taxon>Methanobacteriota</taxon>
        <taxon>Archaeoglobi</taxon>
        <taxon>Archaeoglobales</taxon>
        <taxon>Archaeoglobaceae</taxon>
        <taxon>Geoglobus</taxon>
    </lineage>
</organism>
<keyword evidence="1" id="KW-0808">Transferase</keyword>
<dbReference type="eggNOG" id="arCOG05316">
    <property type="taxonomic scope" value="Archaea"/>
</dbReference>
<evidence type="ECO:0000313" key="2">
    <source>
        <dbReference type="Proteomes" id="UP000030624"/>
    </source>
</evidence>
<dbReference type="RefSeq" id="WP_048093740.1">
    <property type="nucleotide sequence ID" value="NZ_CP009552.1"/>
</dbReference>
<dbReference type="PANTHER" id="PTHR43293">
    <property type="entry name" value="ACETATE COA-TRANSFERASE YDIF"/>
    <property type="match status" value="1"/>
</dbReference>
<dbReference type="Gene3D" id="3.40.1080.10">
    <property type="entry name" value="Glutaconate Coenzyme A-transferase"/>
    <property type="match status" value="1"/>
</dbReference>
<dbReference type="Proteomes" id="UP000030624">
    <property type="component" value="Chromosome"/>
</dbReference>
<dbReference type="InterPro" id="IPR004165">
    <property type="entry name" value="CoA_trans_fam_I"/>
</dbReference>
<protein>
    <submittedName>
        <fullName evidence="1">Glutaconate CoA-transferase subunit B</fullName>
    </submittedName>
</protein>
<dbReference type="STRING" id="565033.GACE_1311"/>
<dbReference type="EMBL" id="CP009552">
    <property type="protein sequence ID" value="AIY90352.1"/>
    <property type="molecule type" value="Genomic_DNA"/>
</dbReference>
<dbReference type="Pfam" id="PF01144">
    <property type="entry name" value="CoA_trans"/>
    <property type="match status" value="1"/>
</dbReference>
<dbReference type="GO" id="GO:0008410">
    <property type="term" value="F:CoA-transferase activity"/>
    <property type="evidence" value="ECO:0007669"/>
    <property type="project" value="InterPro"/>
</dbReference>
<sequence>MKRYAEDYTLTELMVVTTAREFRNGEVAFIGTGIPMVAGMLAKLTHAPDLTIIFEAGAADPELEHLPMSVGEPRTFRMAGIAAGLFDIFSLTQRGRVDVGVIGGAQVDKFGNVNSTCIGDYSNPAVRFPGSGGAGDIACLCRRTVVLMPHEKRRFVEKVDYLTSPGWIDGPDGRIRAGLQWGGPSAVITTMGVIRFEEKTKRPYLESYHPGLTPEEVLENTGFEIDVSKATETEPPTEEEIRILREKVDPEGIFLKK</sequence>
<dbReference type="KEGG" id="gac:GACE_1311"/>
<dbReference type="InterPro" id="IPR037171">
    <property type="entry name" value="NagB/RpiA_transferase-like"/>
</dbReference>
<accession>A0A0A7GHD7</accession>
<reference evidence="1 2" key="1">
    <citation type="journal article" date="2015" name="Appl. Environ. Microbiol.">
        <title>The Geoglobus acetivorans genome: Fe(III) reduction, acetate utilization, autotrophic growth, and degradation of aromatic compounds in a hyperthermophilic archaeon.</title>
        <authorList>
            <person name="Mardanov A.V."/>
            <person name="Slododkina G.B."/>
            <person name="Slobodkin A.I."/>
            <person name="Beletsky A.V."/>
            <person name="Gavrilov S.N."/>
            <person name="Kublanov I.V."/>
            <person name="Bonch-Osmolovskaya E.A."/>
            <person name="Skryabin K.G."/>
            <person name="Ravin N.V."/>
        </authorList>
    </citation>
    <scope>NUCLEOTIDE SEQUENCE [LARGE SCALE GENOMIC DNA]</scope>
    <source>
        <strain evidence="1 2">SBH6</strain>
    </source>
</reference>
<proteinExistence type="predicted"/>
<evidence type="ECO:0000313" key="1">
    <source>
        <dbReference type="EMBL" id="AIY90352.1"/>
    </source>
</evidence>
<gene>
    <name evidence="1" type="ORF">GACE_1311</name>
</gene>
<dbReference type="GeneID" id="24797892"/>
<dbReference type="SMART" id="SM00882">
    <property type="entry name" value="CoA_trans"/>
    <property type="match status" value="1"/>
</dbReference>
<name>A0A0A7GHD7_GEOAI</name>
<dbReference type="AlphaFoldDB" id="A0A0A7GHD7"/>
<dbReference type="PANTHER" id="PTHR43293:SF3">
    <property type="entry name" value="CHOLESTEROL RING-CLEAVING HYDROLASE IPDB SUBUNIT"/>
    <property type="match status" value="1"/>
</dbReference>
<dbReference type="HOGENOM" id="CLU_069088_0_0_2"/>